<protein>
    <recommendedName>
        <fullName evidence="4">Secreted protein</fullName>
    </recommendedName>
</protein>
<accession>A0AAD3SB33</accession>
<proteinExistence type="predicted"/>
<evidence type="ECO:0000313" key="3">
    <source>
        <dbReference type="Proteomes" id="UP001279734"/>
    </source>
</evidence>
<evidence type="ECO:0000256" key="1">
    <source>
        <dbReference type="SAM" id="SignalP"/>
    </source>
</evidence>
<gene>
    <name evidence="2" type="ORF">Nepgr_009314</name>
</gene>
<dbReference type="EMBL" id="BSYO01000007">
    <property type="protein sequence ID" value="GMH07474.1"/>
    <property type="molecule type" value="Genomic_DNA"/>
</dbReference>
<keyword evidence="1" id="KW-0732">Signal</keyword>
<reference evidence="2" key="1">
    <citation type="submission" date="2023-05" db="EMBL/GenBank/DDBJ databases">
        <title>Nepenthes gracilis genome sequencing.</title>
        <authorList>
            <person name="Fukushima K."/>
        </authorList>
    </citation>
    <scope>NUCLEOTIDE SEQUENCE</scope>
    <source>
        <strain evidence="2">SING2019-196</strain>
    </source>
</reference>
<organism evidence="2 3">
    <name type="scientific">Nepenthes gracilis</name>
    <name type="common">Slender pitcher plant</name>
    <dbReference type="NCBI Taxonomy" id="150966"/>
    <lineage>
        <taxon>Eukaryota</taxon>
        <taxon>Viridiplantae</taxon>
        <taxon>Streptophyta</taxon>
        <taxon>Embryophyta</taxon>
        <taxon>Tracheophyta</taxon>
        <taxon>Spermatophyta</taxon>
        <taxon>Magnoliopsida</taxon>
        <taxon>eudicotyledons</taxon>
        <taxon>Gunneridae</taxon>
        <taxon>Pentapetalae</taxon>
        <taxon>Caryophyllales</taxon>
        <taxon>Nepenthaceae</taxon>
        <taxon>Nepenthes</taxon>
    </lineage>
</organism>
<sequence>MSSLLLALQFVDPGCFLMPAGPTGRVVLKNSSGQYLVFFAEYLLVGRLCSCPRLKFCNAHSCKLKCGYCSTVCTVELFAAFVLS</sequence>
<dbReference type="AlphaFoldDB" id="A0AAD3SB33"/>
<feature type="chain" id="PRO_5041898847" description="Secreted protein" evidence="1">
    <location>
        <begin position="17"/>
        <end position="84"/>
    </location>
</feature>
<comment type="caution">
    <text evidence="2">The sequence shown here is derived from an EMBL/GenBank/DDBJ whole genome shotgun (WGS) entry which is preliminary data.</text>
</comment>
<evidence type="ECO:0000313" key="2">
    <source>
        <dbReference type="EMBL" id="GMH07474.1"/>
    </source>
</evidence>
<evidence type="ECO:0008006" key="4">
    <source>
        <dbReference type="Google" id="ProtNLM"/>
    </source>
</evidence>
<feature type="signal peptide" evidence="1">
    <location>
        <begin position="1"/>
        <end position="16"/>
    </location>
</feature>
<name>A0AAD3SB33_NEPGR</name>
<keyword evidence="3" id="KW-1185">Reference proteome</keyword>
<dbReference type="Proteomes" id="UP001279734">
    <property type="component" value="Unassembled WGS sequence"/>
</dbReference>